<accession>A0A5N5GQ03</accession>
<dbReference type="InterPro" id="IPR040256">
    <property type="entry name" value="At4g02000-like"/>
</dbReference>
<dbReference type="PANTHER" id="PTHR31286">
    <property type="entry name" value="GLYCINE-RICH CELL WALL STRUCTURAL PROTEIN 1.8-LIKE"/>
    <property type="match status" value="1"/>
</dbReference>
<dbReference type="EMBL" id="SMOL01000401">
    <property type="protein sequence ID" value="KAB2617227.1"/>
    <property type="molecule type" value="Genomic_DNA"/>
</dbReference>
<dbReference type="AlphaFoldDB" id="A0A5N5GQ03"/>
<evidence type="ECO:0000313" key="2">
    <source>
        <dbReference type="Proteomes" id="UP000327157"/>
    </source>
</evidence>
<name>A0A5N5GQ03_9ROSA</name>
<sequence>MCRVLEVEKPWLFRDDMVLVVDGARHGLWAEPLHLATMWVQLHNVPPLNMTKAVALAIVGLIGKVVKVDKDDGRDCISRFLRVKISFDVREPLMSGANVEFPNYGTMWVDFRYMGYRTIVSFVARWGMSLGGLETNSKILVDMLNGVLQPEASWKVLNGILTILNYNYDQLPIISAPTYWKFLLPRSTIYARCEANGAAHHLARTGLGCGE</sequence>
<dbReference type="Proteomes" id="UP000327157">
    <property type="component" value="Chromosome 15"/>
</dbReference>
<keyword evidence="2" id="KW-1185">Reference proteome</keyword>
<comment type="caution">
    <text evidence="1">The sequence shown here is derived from an EMBL/GenBank/DDBJ whole genome shotgun (WGS) entry which is preliminary data.</text>
</comment>
<dbReference type="OrthoDB" id="1750606at2759"/>
<dbReference type="PANTHER" id="PTHR31286:SF167">
    <property type="entry name" value="OS09G0268800 PROTEIN"/>
    <property type="match status" value="1"/>
</dbReference>
<protein>
    <submittedName>
        <fullName evidence="1">Uncharacterized protein</fullName>
    </submittedName>
</protein>
<evidence type="ECO:0000313" key="1">
    <source>
        <dbReference type="EMBL" id="KAB2617227.1"/>
    </source>
</evidence>
<organism evidence="1 2">
    <name type="scientific">Pyrus ussuriensis x Pyrus communis</name>
    <dbReference type="NCBI Taxonomy" id="2448454"/>
    <lineage>
        <taxon>Eukaryota</taxon>
        <taxon>Viridiplantae</taxon>
        <taxon>Streptophyta</taxon>
        <taxon>Embryophyta</taxon>
        <taxon>Tracheophyta</taxon>
        <taxon>Spermatophyta</taxon>
        <taxon>Magnoliopsida</taxon>
        <taxon>eudicotyledons</taxon>
        <taxon>Gunneridae</taxon>
        <taxon>Pentapetalae</taxon>
        <taxon>rosids</taxon>
        <taxon>fabids</taxon>
        <taxon>Rosales</taxon>
        <taxon>Rosaceae</taxon>
        <taxon>Amygdaloideae</taxon>
        <taxon>Maleae</taxon>
        <taxon>Pyrus</taxon>
    </lineage>
</organism>
<reference evidence="2" key="2">
    <citation type="submission" date="2019-10" db="EMBL/GenBank/DDBJ databases">
        <title>A de novo genome assembly of a pear dwarfing rootstock.</title>
        <authorList>
            <person name="Wang F."/>
            <person name="Wang J."/>
            <person name="Li S."/>
            <person name="Zhang Y."/>
            <person name="Fang M."/>
            <person name="Ma L."/>
            <person name="Zhao Y."/>
            <person name="Jiang S."/>
        </authorList>
    </citation>
    <scope>NUCLEOTIDE SEQUENCE [LARGE SCALE GENOMIC DNA]</scope>
</reference>
<reference evidence="1 2" key="3">
    <citation type="submission" date="2019-11" db="EMBL/GenBank/DDBJ databases">
        <title>A de novo genome assembly of a pear dwarfing rootstock.</title>
        <authorList>
            <person name="Wang F."/>
            <person name="Wang J."/>
            <person name="Li S."/>
            <person name="Zhang Y."/>
            <person name="Fang M."/>
            <person name="Ma L."/>
            <person name="Zhao Y."/>
            <person name="Jiang S."/>
        </authorList>
    </citation>
    <scope>NUCLEOTIDE SEQUENCE [LARGE SCALE GENOMIC DNA]</scope>
    <source>
        <strain evidence="1">S2</strain>
        <tissue evidence="1">Leaf</tissue>
    </source>
</reference>
<gene>
    <name evidence="1" type="ORF">D8674_013096</name>
</gene>
<proteinExistence type="predicted"/>
<reference evidence="1 2" key="1">
    <citation type="submission" date="2019-09" db="EMBL/GenBank/DDBJ databases">
        <authorList>
            <person name="Ou C."/>
        </authorList>
    </citation>
    <scope>NUCLEOTIDE SEQUENCE [LARGE SCALE GENOMIC DNA]</scope>
    <source>
        <strain evidence="1">S2</strain>
        <tissue evidence="1">Leaf</tissue>
    </source>
</reference>